<keyword evidence="2" id="KW-0808">Transferase</keyword>
<dbReference type="GO" id="GO:0016740">
    <property type="term" value="F:transferase activity"/>
    <property type="evidence" value="ECO:0007669"/>
    <property type="project" value="UniProtKB-KW"/>
</dbReference>
<accession>A0A1H1VV68</accession>
<proteinExistence type="predicted"/>
<dbReference type="STRING" id="652787.SAMN05216490_2017"/>
<protein>
    <submittedName>
        <fullName evidence="2">Glycosyltransferase involved in cell wall bisynthesis</fullName>
    </submittedName>
</protein>
<dbReference type="RefSeq" id="WP_091371820.1">
    <property type="nucleotide sequence ID" value="NZ_LT629740.1"/>
</dbReference>
<dbReference type="InterPro" id="IPR001173">
    <property type="entry name" value="Glyco_trans_2-like"/>
</dbReference>
<organism evidence="2 3">
    <name type="scientific">Mucilaginibacter mallensis</name>
    <dbReference type="NCBI Taxonomy" id="652787"/>
    <lineage>
        <taxon>Bacteria</taxon>
        <taxon>Pseudomonadati</taxon>
        <taxon>Bacteroidota</taxon>
        <taxon>Sphingobacteriia</taxon>
        <taxon>Sphingobacteriales</taxon>
        <taxon>Sphingobacteriaceae</taxon>
        <taxon>Mucilaginibacter</taxon>
    </lineage>
</organism>
<gene>
    <name evidence="2" type="ORF">SAMN05216490_2017</name>
</gene>
<dbReference type="AlphaFoldDB" id="A0A1H1VV68"/>
<dbReference type="OrthoDB" id="744361at2"/>
<reference evidence="2 3" key="1">
    <citation type="submission" date="2016-10" db="EMBL/GenBank/DDBJ databases">
        <authorList>
            <person name="de Groot N.N."/>
        </authorList>
    </citation>
    <scope>NUCLEOTIDE SEQUENCE [LARGE SCALE GENOMIC DNA]</scope>
    <source>
        <strain evidence="2 3">MP1X4</strain>
    </source>
</reference>
<dbReference type="Pfam" id="PF00535">
    <property type="entry name" value="Glycos_transf_2"/>
    <property type="match status" value="1"/>
</dbReference>
<sequence length="266" mass="31278">MNANESHFPEITLLITHYNRSSSLERLLQTFINQHITFGDIVVSDDGSKPEHLDKLTALSSKFNYRLITTPKNKGLGNNINKGQDAVNTPYTLYIQEDFEPKEAFLEHFKDALDLMNEDAGLDIVRFYAYFQYPYLKSYAKGYGEMMFSPSFFANNHLKFYVYSDHPHLKRSNFLQKFGRYPEGIKGDLTEYRMALSFVQNKGRGLFYENFNDLFYQKNSADEPSTMGRSSWRESKNPAALAARTVYLQFKLMRWTYDYFFRHYNK</sequence>
<keyword evidence="3" id="KW-1185">Reference proteome</keyword>
<dbReference type="InterPro" id="IPR029044">
    <property type="entry name" value="Nucleotide-diphossugar_trans"/>
</dbReference>
<dbReference type="Proteomes" id="UP000199679">
    <property type="component" value="Chromosome I"/>
</dbReference>
<dbReference type="EMBL" id="LT629740">
    <property type="protein sequence ID" value="SDS88595.1"/>
    <property type="molecule type" value="Genomic_DNA"/>
</dbReference>
<evidence type="ECO:0000259" key="1">
    <source>
        <dbReference type="Pfam" id="PF00535"/>
    </source>
</evidence>
<dbReference type="SUPFAM" id="SSF53448">
    <property type="entry name" value="Nucleotide-diphospho-sugar transferases"/>
    <property type="match status" value="1"/>
</dbReference>
<evidence type="ECO:0000313" key="2">
    <source>
        <dbReference type="EMBL" id="SDS88595.1"/>
    </source>
</evidence>
<evidence type="ECO:0000313" key="3">
    <source>
        <dbReference type="Proteomes" id="UP000199679"/>
    </source>
</evidence>
<dbReference type="CDD" id="cd00761">
    <property type="entry name" value="Glyco_tranf_GTA_type"/>
    <property type="match status" value="1"/>
</dbReference>
<name>A0A1H1VV68_MUCMA</name>
<dbReference type="Gene3D" id="3.90.550.10">
    <property type="entry name" value="Spore Coat Polysaccharide Biosynthesis Protein SpsA, Chain A"/>
    <property type="match status" value="1"/>
</dbReference>
<feature type="domain" description="Glycosyltransferase 2-like" evidence="1">
    <location>
        <begin position="13"/>
        <end position="158"/>
    </location>
</feature>